<dbReference type="GO" id="GO:0005840">
    <property type="term" value="C:ribosome"/>
    <property type="evidence" value="ECO:0007669"/>
    <property type="project" value="InterPro"/>
</dbReference>
<dbReference type="Gramene" id="AET6Gv20753700.8">
    <property type="protein sequence ID" value="AET6Gv20753700.8"/>
    <property type="gene ID" value="AET6Gv20753700"/>
</dbReference>
<dbReference type="GO" id="GO:0006412">
    <property type="term" value="P:translation"/>
    <property type="evidence" value="ECO:0007669"/>
    <property type="project" value="InterPro"/>
</dbReference>
<proteinExistence type="predicted"/>
<organism evidence="1 2">
    <name type="scientific">Aegilops tauschii subsp. strangulata</name>
    <name type="common">Goatgrass</name>
    <dbReference type="NCBI Taxonomy" id="200361"/>
    <lineage>
        <taxon>Eukaryota</taxon>
        <taxon>Viridiplantae</taxon>
        <taxon>Streptophyta</taxon>
        <taxon>Embryophyta</taxon>
        <taxon>Tracheophyta</taxon>
        <taxon>Spermatophyta</taxon>
        <taxon>Magnoliopsida</taxon>
        <taxon>Liliopsida</taxon>
        <taxon>Poales</taxon>
        <taxon>Poaceae</taxon>
        <taxon>BOP clade</taxon>
        <taxon>Pooideae</taxon>
        <taxon>Triticodae</taxon>
        <taxon>Triticeae</taxon>
        <taxon>Triticinae</taxon>
        <taxon>Aegilops</taxon>
    </lineage>
</organism>
<dbReference type="AlphaFoldDB" id="A0A453PJE6"/>
<dbReference type="GO" id="GO:0003735">
    <property type="term" value="F:structural constituent of ribosome"/>
    <property type="evidence" value="ECO:0007669"/>
    <property type="project" value="InterPro"/>
</dbReference>
<evidence type="ECO:0000313" key="2">
    <source>
        <dbReference type="Proteomes" id="UP000015105"/>
    </source>
</evidence>
<evidence type="ECO:0000313" key="1">
    <source>
        <dbReference type="EnsemblPlants" id="AET6Gv20753700.8"/>
    </source>
</evidence>
<name>A0A453PJE6_AEGTS</name>
<keyword evidence="2" id="KW-1185">Reference proteome</keyword>
<reference evidence="1" key="3">
    <citation type="journal article" date="2017" name="Nature">
        <title>Genome sequence of the progenitor of the wheat D genome Aegilops tauschii.</title>
        <authorList>
            <person name="Luo M.C."/>
            <person name="Gu Y.Q."/>
            <person name="Puiu D."/>
            <person name="Wang H."/>
            <person name="Twardziok S.O."/>
            <person name="Deal K.R."/>
            <person name="Huo N."/>
            <person name="Zhu T."/>
            <person name="Wang L."/>
            <person name="Wang Y."/>
            <person name="McGuire P.E."/>
            <person name="Liu S."/>
            <person name="Long H."/>
            <person name="Ramasamy R.K."/>
            <person name="Rodriguez J.C."/>
            <person name="Van S.L."/>
            <person name="Yuan L."/>
            <person name="Wang Z."/>
            <person name="Xia Z."/>
            <person name="Xiao L."/>
            <person name="Anderson O.D."/>
            <person name="Ouyang S."/>
            <person name="Liang Y."/>
            <person name="Zimin A.V."/>
            <person name="Pertea G."/>
            <person name="Qi P."/>
            <person name="Bennetzen J.L."/>
            <person name="Dai X."/>
            <person name="Dawson M.W."/>
            <person name="Muller H.G."/>
            <person name="Kugler K."/>
            <person name="Rivarola-Duarte L."/>
            <person name="Spannagl M."/>
            <person name="Mayer K.F.X."/>
            <person name="Lu F.H."/>
            <person name="Bevan M.W."/>
            <person name="Leroy P."/>
            <person name="Li P."/>
            <person name="You F.M."/>
            <person name="Sun Q."/>
            <person name="Liu Z."/>
            <person name="Lyons E."/>
            <person name="Wicker T."/>
            <person name="Salzberg S.L."/>
            <person name="Devos K.M."/>
            <person name="Dvorak J."/>
        </authorList>
    </citation>
    <scope>NUCLEOTIDE SEQUENCE [LARGE SCALE GENOMIC DNA]</scope>
    <source>
        <strain evidence="1">cv. AL8/78</strain>
    </source>
</reference>
<reference evidence="2" key="1">
    <citation type="journal article" date="2014" name="Science">
        <title>Ancient hybridizations among the ancestral genomes of bread wheat.</title>
        <authorList>
            <consortium name="International Wheat Genome Sequencing Consortium,"/>
            <person name="Marcussen T."/>
            <person name="Sandve S.R."/>
            <person name="Heier L."/>
            <person name="Spannagl M."/>
            <person name="Pfeifer M."/>
            <person name="Jakobsen K.S."/>
            <person name="Wulff B.B."/>
            <person name="Steuernagel B."/>
            <person name="Mayer K.F."/>
            <person name="Olsen O.A."/>
        </authorList>
    </citation>
    <scope>NUCLEOTIDE SEQUENCE [LARGE SCALE GENOMIC DNA]</scope>
    <source>
        <strain evidence="2">cv. AL8/78</strain>
    </source>
</reference>
<protein>
    <submittedName>
        <fullName evidence="1">Uncharacterized protein</fullName>
    </submittedName>
</protein>
<reference evidence="2" key="2">
    <citation type="journal article" date="2017" name="Nat. Plants">
        <title>The Aegilops tauschii genome reveals multiple impacts of transposons.</title>
        <authorList>
            <person name="Zhao G."/>
            <person name="Zou C."/>
            <person name="Li K."/>
            <person name="Wang K."/>
            <person name="Li T."/>
            <person name="Gao L."/>
            <person name="Zhang X."/>
            <person name="Wang H."/>
            <person name="Yang Z."/>
            <person name="Liu X."/>
            <person name="Jiang W."/>
            <person name="Mao L."/>
            <person name="Kong X."/>
            <person name="Jiao Y."/>
            <person name="Jia J."/>
        </authorList>
    </citation>
    <scope>NUCLEOTIDE SEQUENCE [LARGE SCALE GENOMIC DNA]</scope>
    <source>
        <strain evidence="2">cv. AL8/78</strain>
    </source>
</reference>
<accession>A0A453PJE6</accession>
<dbReference type="InterPro" id="IPR036401">
    <property type="entry name" value="Ribosomal_eS17_sf"/>
</dbReference>
<dbReference type="Gene3D" id="1.10.60.20">
    <property type="entry name" value="Ribosomal protein S17e-like"/>
    <property type="match status" value="1"/>
</dbReference>
<dbReference type="Proteomes" id="UP000015105">
    <property type="component" value="Chromosome 6D"/>
</dbReference>
<sequence length="74" mass="8787">QKDFSTNKQLIKEVKDLPSSFQEFRVAWMRRLKNKVALVLTRKCCIRSLCKIWLHVSSKWVSLEIATEEAMNFE</sequence>
<dbReference type="EnsemblPlants" id="AET6Gv20753700.8">
    <property type="protein sequence ID" value="AET6Gv20753700.8"/>
    <property type="gene ID" value="AET6Gv20753700"/>
</dbReference>
<reference evidence="1" key="4">
    <citation type="submission" date="2019-03" db="UniProtKB">
        <authorList>
            <consortium name="EnsemblPlants"/>
        </authorList>
    </citation>
    <scope>IDENTIFICATION</scope>
</reference>
<reference evidence="1" key="5">
    <citation type="journal article" date="2021" name="G3 (Bethesda)">
        <title>Aegilops tauschii genome assembly Aet v5.0 features greater sequence contiguity and improved annotation.</title>
        <authorList>
            <person name="Wang L."/>
            <person name="Zhu T."/>
            <person name="Rodriguez J.C."/>
            <person name="Deal K.R."/>
            <person name="Dubcovsky J."/>
            <person name="McGuire P.E."/>
            <person name="Lux T."/>
            <person name="Spannagl M."/>
            <person name="Mayer K.F.X."/>
            <person name="Baldrich P."/>
            <person name="Meyers B.C."/>
            <person name="Huo N."/>
            <person name="Gu Y.Q."/>
            <person name="Zhou H."/>
            <person name="Devos K.M."/>
            <person name="Bennetzen J.L."/>
            <person name="Unver T."/>
            <person name="Budak H."/>
            <person name="Gulick P.J."/>
            <person name="Galiba G."/>
            <person name="Kalapos B."/>
            <person name="Nelson D.R."/>
            <person name="Li P."/>
            <person name="You F.M."/>
            <person name="Luo M.C."/>
            <person name="Dvorak J."/>
        </authorList>
    </citation>
    <scope>NUCLEOTIDE SEQUENCE [LARGE SCALE GENOMIC DNA]</scope>
    <source>
        <strain evidence="1">cv. AL8/78</strain>
    </source>
</reference>